<comment type="caution">
    <text evidence="4">The sequence shown here is derived from an EMBL/GenBank/DDBJ whole genome shotgun (WGS) entry which is preliminary data.</text>
</comment>
<dbReference type="InterPro" id="IPR027417">
    <property type="entry name" value="P-loop_NTPase"/>
</dbReference>
<accession>T1AAR9</accession>
<sequence>GLIRPNAGTIVVLGEPIVFGAKVLARVGSFVEGPGFIPHVSGRHNLELYWRAGGRRAGPAHIDEALATAGLDSVAGRAVKTYSHGMKQRLAFAQALLGKPELLVLDEPANGLDPKQIVFMREALTGLARKGTTILLSSHLLWEVEQTCDKVVVVDQGRLVKSGTVAEVTKS</sequence>
<dbReference type="GO" id="GO:0005524">
    <property type="term" value="F:ATP binding"/>
    <property type="evidence" value="ECO:0007669"/>
    <property type="project" value="UniProtKB-KW"/>
</dbReference>
<evidence type="ECO:0000313" key="4">
    <source>
        <dbReference type="EMBL" id="EQD54102.1"/>
    </source>
</evidence>
<feature type="non-terminal residue" evidence="4">
    <location>
        <position position="1"/>
    </location>
</feature>
<organism evidence="4">
    <name type="scientific">mine drainage metagenome</name>
    <dbReference type="NCBI Taxonomy" id="410659"/>
    <lineage>
        <taxon>unclassified sequences</taxon>
        <taxon>metagenomes</taxon>
        <taxon>ecological metagenomes</taxon>
    </lineage>
</organism>
<dbReference type="InterPro" id="IPR017871">
    <property type="entry name" value="ABC_transporter-like_CS"/>
</dbReference>
<keyword evidence="4" id="KW-0547">Nucleotide-binding</keyword>
<comment type="similarity">
    <text evidence="1">Belongs to the ABC transporter superfamily.</text>
</comment>
<evidence type="ECO:0000256" key="2">
    <source>
        <dbReference type="ARBA" id="ARBA00022448"/>
    </source>
</evidence>
<gene>
    <name evidence="4" type="ORF">B1B_09842</name>
</gene>
<reference evidence="4" key="1">
    <citation type="submission" date="2013-08" db="EMBL/GenBank/DDBJ databases">
        <authorList>
            <person name="Mendez C."/>
            <person name="Richter M."/>
            <person name="Ferrer M."/>
            <person name="Sanchez J."/>
        </authorList>
    </citation>
    <scope>NUCLEOTIDE SEQUENCE</scope>
</reference>
<keyword evidence="4" id="KW-0067">ATP-binding</keyword>
<dbReference type="PANTHER" id="PTHR43335:SF4">
    <property type="entry name" value="ABC TRANSPORTER, ATP-BINDING PROTEIN"/>
    <property type="match status" value="1"/>
</dbReference>
<dbReference type="Pfam" id="PF00005">
    <property type="entry name" value="ABC_tran"/>
    <property type="match status" value="1"/>
</dbReference>
<name>T1AAR9_9ZZZZ</name>
<proteinExistence type="inferred from homology"/>
<protein>
    <submittedName>
        <fullName evidence="4">ABC transporter ATP-binding protein</fullName>
    </submittedName>
</protein>
<evidence type="ECO:0000259" key="3">
    <source>
        <dbReference type="Pfam" id="PF00005"/>
    </source>
</evidence>
<feature type="domain" description="ABC transporter" evidence="3">
    <location>
        <begin position="1"/>
        <end position="110"/>
    </location>
</feature>
<evidence type="ECO:0000256" key="1">
    <source>
        <dbReference type="ARBA" id="ARBA00005417"/>
    </source>
</evidence>
<dbReference type="GO" id="GO:0016887">
    <property type="term" value="F:ATP hydrolysis activity"/>
    <property type="evidence" value="ECO:0007669"/>
    <property type="project" value="InterPro"/>
</dbReference>
<dbReference type="AlphaFoldDB" id="T1AAR9"/>
<dbReference type="PROSITE" id="PS00211">
    <property type="entry name" value="ABC_TRANSPORTER_1"/>
    <property type="match status" value="1"/>
</dbReference>
<dbReference type="Gene3D" id="3.40.50.300">
    <property type="entry name" value="P-loop containing nucleotide triphosphate hydrolases"/>
    <property type="match status" value="1"/>
</dbReference>
<keyword evidence="2" id="KW-0813">Transport</keyword>
<dbReference type="PANTHER" id="PTHR43335">
    <property type="entry name" value="ABC TRANSPORTER, ATP-BINDING PROTEIN"/>
    <property type="match status" value="1"/>
</dbReference>
<dbReference type="SUPFAM" id="SSF52540">
    <property type="entry name" value="P-loop containing nucleoside triphosphate hydrolases"/>
    <property type="match status" value="1"/>
</dbReference>
<dbReference type="InterPro" id="IPR003439">
    <property type="entry name" value="ABC_transporter-like_ATP-bd"/>
</dbReference>
<reference evidence="4" key="2">
    <citation type="journal article" date="2014" name="ISME J.">
        <title>Microbial stratification in low pH oxic and suboxic macroscopic growths along an acid mine drainage.</title>
        <authorList>
            <person name="Mendez-Garcia C."/>
            <person name="Mesa V."/>
            <person name="Sprenger R.R."/>
            <person name="Richter M."/>
            <person name="Diez M.S."/>
            <person name="Solano J."/>
            <person name="Bargiela R."/>
            <person name="Golyshina O.V."/>
            <person name="Manteca A."/>
            <person name="Ramos J.L."/>
            <person name="Gallego J.R."/>
            <person name="Llorente I."/>
            <person name="Martins Dos Santos V.A."/>
            <person name="Jensen O.N."/>
            <person name="Pelaez A.I."/>
            <person name="Sanchez J."/>
            <person name="Ferrer M."/>
        </authorList>
    </citation>
    <scope>NUCLEOTIDE SEQUENCE</scope>
</reference>
<feature type="non-terminal residue" evidence="4">
    <location>
        <position position="171"/>
    </location>
</feature>
<dbReference type="EMBL" id="AUZY01006515">
    <property type="protein sequence ID" value="EQD54102.1"/>
    <property type="molecule type" value="Genomic_DNA"/>
</dbReference>